<keyword evidence="1" id="KW-0812">Transmembrane</keyword>
<feature type="transmembrane region" description="Helical" evidence="1">
    <location>
        <begin position="145"/>
        <end position="167"/>
    </location>
</feature>
<dbReference type="EMBL" id="BJXB01000061">
    <property type="protein sequence ID" value="GEM50148.1"/>
    <property type="molecule type" value="Genomic_DNA"/>
</dbReference>
<dbReference type="Proteomes" id="UP000321306">
    <property type="component" value="Unassembled WGS sequence"/>
</dbReference>
<evidence type="ECO:0000256" key="1">
    <source>
        <dbReference type="SAM" id="Phobius"/>
    </source>
</evidence>
<keyword evidence="3" id="KW-1185">Reference proteome</keyword>
<name>A0A511NCB9_DEIC1</name>
<evidence type="ECO:0000313" key="3">
    <source>
        <dbReference type="Proteomes" id="UP000321306"/>
    </source>
</evidence>
<reference evidence="2 3" key="1">
    <citation type="submission" date="2019-07" db="EMBL/GenBank/DDBJ databases">
        <title>Whole genome shotgun sequence of Deinococcus cellulosilyticus NBRC 106333.</title>
        <authorList>
            <person name="Hosoyama A."/>
            <person name="Uohara A."/>
            <person name="Ohji S."/>
            <person name="Ichikawa N."/>
        </authorList>
    </citation>
    <scope>NUCLEOTIDE SEQUENCE [LARGE SCALE GENOMIC DNA]</scope>
    <source>
        <strain evidence="2 3">NBRC 106333</strain>
    </source>
</reference>
<comment type="caution">
    <text evidence="2">The sequence shown here is derived from an EMBL/GenBank/DDBJ whole genome shotgun (WGS) entry which is preliminary data.</text>
</comment>
<proteinExistence type="predicted"/>
<feature type="transmembrane region" description="Helical" evidence="1">
    <location>
        <begin position="35"/>
        <end position="54"/>
    </location>
</feature>
<accession>A0A511NCB9</accession>
<feature type="transmembrane region" description="Helical" evidence="1">
    <location>
        <begin position="60"/>
        <end position="82"/>
    </location>
</feature>
<feature type="transmembrane region" description="Helical" evidence="1">
    <location>
        <begin position="179"/>
        <end position="197"/>
    </location>
</feature>
<keyword evidence="1" id="KW-0472">Membrane</keyword>
<organism evidence="2 3">
    <name type="scientific">Deinococcus cellulosilyticus (strain DSM 18568 / NBRC 106333 / KACC 11606 / 5516J-15)</name>
    <dbReference type="NCBI Taxonomy" id="1223518"/>
    <lineage>
        <taxon>Bacteria</taxon>
        <taxon>Thermotogati</taxon>
        <taxon>Deinococcota</taxon>
        <taxon>Deinococci</taxon>
        <taxon>Deinococcales</taxon>
        <taxon>Deinococcaceae</taxon>
        <taxon>Deinococcus</taxon>
    </lineage>
</organism>
<keyword evidence="1" id="KW-1133">Transmembrane helix</keyword>
<dbReference type="AlphaFoldDB" id="A0A511NCB9"/>
<evidence type="ECO:0000313" key="2">
    <source>
        <dbReference type="EMBL" id="GEM50148.1"/>
    </source>
</evidence>
<gene>
    <name evidence="2" type="ORF">DC3_57830</name>
</gene>
<sequence>MNWNDKLDKIQEIHNLLVPEEEQPRSYLHGKVPTSTAWPLVLFAGGALSLWVSLVSVTPWWNWAALWLSLAYYVMGGLVMLYGTLPPLLKIFLNAHRDFLLSISEGQRDRKDLIRKLLQYDIDVLEYTLKNFMAAETGFESRTGFLLGSIQPVGMIAWIGGLVALYFQISEKTPKLGDLHIVLLGVLLGAVLVAMPIKDAIDSVRNRRMLLENVLHLKRSASQRT</sequence>
<protein>
    <submittedName>
        <fullName evidence="2">Uncharacterized protein</fullName>
    </submittedName>
</protein>